<keyword evidence="5" id="KW-0560">Oxidoreductase</keyword>
<evidence type="ECO:0000256" key="5">
    <source>
        <dbReference type="ARBA" id="ARBA00023002"/>
    </source>
</evidence>
<organism evidence="7 8">
    <name type="scientific">Aeromicrobium choanae</name>
    <dbReference type="NCBI Taxonomy" id="1736691"/>
    <lineage>
        <taxon>Bacteria</taxon>
        <taxon>Bacillati</taxon>
        <taxon>Actinomycetota</taxon>
        <taxon>Actinomycetes</taxon>
        <taxon>Propionibacteriales</taxon>
        <taxon>Nocardioidaceae</taxon>
        <taxon>Aeromicrobium</taxon>
    </lineage>
</organism>
<dbReference type="PANTHER" id="PTHR43884:SF20">
    <property type="entry name" value="ACYL-COA DEHYDROGENASE FADE28"/>
    <property type="match status" value="1"/>
</dbReference>
<dbReference type="Gene3D" id="1.10.540.10">
    <property type="entry name" value="Acyl-CoA dehydrogenase/oxidase, N-terminal domain"/>
    <property type="match status" value="1"/>
</dbReference>
<keyword evidence="8" id="KW-1185">Reference proteome</keyword>
<proteinExistence type="inferred from homology"/>
<dbReference type="PANTHER" id="PTHR43884">
    <property type="entry name" value="ACYL-COA DEHYDROGENASE"/>
    <property type="match status" value="1"/>
</dbReference>
<evidence type="ECO:0000256" key="4">
    <source>
        <dbReference type="ARBA" id="ARBA00022827"/>
    </source>
</evidence>
<comment type="similarity">
    <text evidence="2">Belongs to the acyl-CoA dehydrogenase family.</text>
</comment>
<evidence type="ECO:0000256" key="3">
    <source>
        <dbReference type="ARBA" id="ARBA00022630"/>
    </source>
</evidence>
<reference evidence="8" key="1">
    <citation type="submission" date="2017-02" db="EMBL/GenBank/DDBJ databases">
        <authorList>
            <person name="Varghese N."/>
            <person name="Submissions S."/>
        </authorList>
    </citation>
    <scope>NUCLEOTIDE SEQUENCE [LARGE SCALE GENOMIC DNA]</scope>
    <source>
        <strain evidence="8">9H-4</strain>
    </source>
</reference>
<keyword evidence="3" id="KW-0285">Flavoprotein</keyword>
<dbReference type="GO" id="GO:0050660">
    <property type="term" value="F:flavin adenine dinucleotide binding"/>
    <property type="evidence" value="ECO:0007669"/>
    <property type="project" value="InterPro"/>
</dbReference>
<dbReference type="GO" id="GO:0003995">
    <property type="term" value="F:acyl-CoA dehydrogenase activity"/>
    <property type="evidence" value="ECO:0007669"/>
    <property type="project" value="TreeGrafter"/>
</dbReference>
<dbReference type="InterPro" id="IPR009075">
    <property type="entry name" value="AcylCo_DH/oxidase_C"/>
</dbReference>
<dbReference type="InterPro" id="IPR036250">
    <property type="entry name" value="AcylCo_DH-like_C"/>
</dbReference>
<evidence type="ECO:0000256" key="1">
    <source>
        <dbReference type="ARBA" id="ARBA00001974"/>
    </source>
</evidence>
<dbReference type="EMBL" id="LT796768">
    <property type="protein sequence ID" value="SKB06151.1"/>
    <property type="molecule type" value="Genomic_DNA"/>
</dbReference>
<evidence type="ECO:0000256" key="2">
    <source>
        <dbReference type="ARBA" id="ARBA00009347"/>
    </source>
</evidence>
<keyword evidence="4" id="KW-0274">FAD</keyword>
<dbReference type="Proteomes" id="UP000191040">
    <property type="component" value="Chromosome I"/>
</dbReference>
<dbReference type="STRING" id="1736691.SAMN06295964_1204"/>
<dbReference type="AlphaFoldDB" id="A0A1T4YXX7"/>
<dbReference type="Gene3D" id="1.20.140.10">
    <property type="entry name" value="Butyryl-CoA Dehydrogenase, subunit A, domain 3"/>
    <property type="match status" value="1"/>
</dbReference>
<evidence type="ECO:0000259" key="6">
    <source>
        <dbReference type="Pfam" id="PF00441"/>
    </source>
</evidence>
<evidence type="ECO:0000313" key="8">
    <source>
        <dbReference type="Proteomes" id="UP000191040"/>
    </source>
</evidence>
<dbReference type="InterPro" id="IPR009100">
    <property type="entry name" value="AcylCoA_DH/oxidase_NM_dom_sf"/>
</dbReference>
<dbReference type="RefSeq" id="WP_078701303.1">
    <property type="nucleotide sequence ID" value="NZ_LT796768.1"/>
</dbReference>
<sequence length="345" mass="35413">MDVRLAPEQVALRQTARKLVAGHGPHSVADLDDGDRAARLDAAVAAAGWRELRDVGEGNLPLASGVEVAIVAEELGRGAADVAFIGPVLAADLARRAGRPELAGTTIALSPDLRRLGHATGTDAEGDLVAVDATSSTAALVLRDGAGGIGLEQCPLRPPVARTDLTRAVAGVDLSRASVLEGTQALSPDDLAAWSALALAALSADLVGVMRGAVELARDYATVREQYGSPIGAFQSVQHLIADAHVATEGAYSLTLHAAWAADALEPSAALLAAREAKAYASRAARSVCETAIQVHGGIGNTWECMAHVYLRRALHSSDILGGADASLAYVLAQHGLEVGAHGLR</sequence>
<accession>A0A1T4YXX7</accession>
<name>A0A1T4YXX7_9ACTN</name>
<protein>
    <submittedName>
        <fullName evidence="7">Acyl-CoA dehydrogenase</fullName>
    </submittedName>
</protein>
<gene>
    <name evidence="7" type="ORF">SAMN06295964_1204</name>
</gene>
<dbReference type="SUPFAM" id="SSF56645">
    <property type="entry name" value="Acyl-CoA dehydrogenase NM domain-like"/>
    <property type="match status" value="1"/>
</dbReference>
<dbReference type="InterPro" id="IPR037069">
    <property type="entry name" value="AcylCoA_DH/ox_N_sf"/>
</dbReference>
<dbReference type="Pfam" id="PF00441">
    <property type="entry name" value="Acyl-CoA_dh_1"/>
    <property type="match status" value="1"/>
</dbReference>
<evidence type="ECO:0000313" key="7">
    <source>
        <dbReference type="EMBL" id="SKB06151.1"/>
    </source>
</evidence>
<feature type="domain" description="Acyl-CoA dehydrogenase/oxidase C-terminal" evidence="6">
    <location>
        <begin position="202"/>
        <end position="334"/>
    </location>
</feature>
<comment type="cofactor">
    <cofactor evidence="1">
        <name>FAD</name>
        <dbReference type="ChEBI" id="CHEBI:57692"/>
    </cofactor>
</comment>
<dbReference type="SUPFAM" id="SSF47203">
    <property type="entry name" value="Acyl-CoA dehydrogenase C-terminal domain-like"/>
    <property type="match status" value="1"/>
</dbReference>